<dbReference type="Proteomes" id="UP001589810">
    <property type="component" value="Unassembled WGS sequence"/>
</dbReference>
<dbReference type="InterPro" id="IPR036291">
    <property type="entry name" value="NAD(P)-bd_dom_sf"/>
</dbReference>
<dbReference type="InterPro" id="IPR020904">
    <property type="entry name" value="Sc_DH/Rdtase_CS"/>
</dbReference>
<evidence type="ECO:0000259" key="2">
    <source>
        <dbReference type="SMART" id="SM00822"/>
    </source>
</evidence>
<dbReference type="PROSITE" id="PS00061">
    <property type="entry name" value="ADH_SHORT"/>
    <property type="match status" value="1"/>
</dbReference>
<accession>A0ABV6MMF3</accession>
<dbReference type="GO" id="GO:0016491">
    <property type="term" value="F:oxidoreductase activity"/>
    <property type="evidence" value="ECO:0007669"/>
    <property type="project" value="UniProtKB-KW"/>
</dbReference>
<dbReference type="InterPro" id="IPR002347">
    <property type="entry name" value="SDR_fam"/>
</dbReference>
<dbReference type="Pfam" id="PF13561">
    <property type="entry name" value="adh_short_C2"/>
    <property type="match status" value="1"/>
</dbReference>
<dbReference type="CDD" id="cd05233">
    <property type="entry name" value="SDR_c"/>
    <property type="match status" value="1"/>
</dbReference>
<organism evidence="3 4">
    <name type="scientific">Kutzneria chonburiensis</name>
    <dbReference type="NCBI Taxonomy" id="1483604"/>
    <lineage>
        <taxon>Bacteria</taxon>
        <taxon>Bacillati</taxon>
        <taxon>Actinomycetota</taxon>
        <taxon>Actinomycetes</taxon>
        <taxon>Pseudonocardiales</taxon>
        <taxon>Pseudonocardiaceae</taxon>
        <taxon>Kutzneria</taxon>
    </lineage>
</organism>
<protein>
    <submittedName>
        <fullName evidence="3">SDR family NAD(P)-dependent oxidoreductase</fullName>
        <ecNumber evidence="3">1.1.1.-</ecNumber>
    </submittedName>
</protein>
<dbReference type="EMBL" id="JBHLUD010000002">
    <property type="protein sequence ID" value="MFC0541287.1"/>
    <property type="molecule type" value="Genomic_DNA"/>
</dbReference>
<sequence>MPDPRLHVDLHGRSVIVTGASAGIGVAIAETFGACGAEVVPLGRDEQRVRAVADRIEAAGGITAPLAVDLTTEDGPQRAVDHALHHFGKIDILVHNAGTFEFNNFEETTLDSLDAQWRSNVRAPFALMQAALPHLAPGSSVVFVGSNVTAVGFPQTAAYSATKGGIEALARSLAIELAPRRIRVNIVSPGMTRTAMTARLDDPVLEREALDATPAGTLGQPQDIANAVVFMSTELSRYVLGASLVVDGGFAAC</sequence>
<comment type="caution">
    <text evidence="3">The sequence shown here is derived from an EMBL/GenBank/DDBJ whole genome shotgun (WGS) entry which is preliminary data.</text>
</comment>
<reference evidence="3 4" key="1">
    <citation type="submission" date="2024-09" db="EMBL/GenBank/DDBJ databases">
        <authorList>
            <person name="Sun Q."/>
            <person name="Mori K."/>
        </authorList>
    </citation>
    <scope>NUCLEOTIDE SEQUENCE [LARGE SCALE GENOMIC DNA]</scope>
    <source>
        <strain evidence="3 4">TBRC 1432</strain>
    </source>
</reference>
<comment type="similarity">
    <text evidence="1">Belongs to the short-chain dehydrogenases/reductases (SDR) family.</text>
</comment>
<evidence type="ECO:0000313" key="3">
    <source>
        <dbReference type="EMBL" id="MFC0541287.1"/>
    </source>
</evidence>
<keyword evidence="3" id="KW-0560">Oxidoreductase</keyword>
<dbReference type="InterPro" id="IPR057326">
    <property type="entry name" value="KR_dom"/>
</dbReference>
<gene>
    <name evidence="3" type="ORF">ACFFH7_07315</name>
</gene>
<dbReference type="EC" id="1.1.1.-" evidence="3"/>
<dbReference type="PANTHER" id="PTHR42760">
    <property type="entry name" value="SHORT-CHAIN DEHYDROGENASES/REDUCTASES FAMILY MEMBER"/>
    <property type="match status" value="1"/>
</dbReference>
<feature type="domain" description="Ketoreductase" evidence="2">
    <location>
        <begin position="13"/>
        <end position="207"/>
    </location>
</feature>
<evidence type="ECO:0000313" key="4">
    <source>
        <dbReference type="Proteomes" id="UP001589810"/>
    </source>
</evidence>
<keyword evidence="4" id="KW-1185">Reference proteome</keyword>
<dbReference type="RefSeq" id="WP_273942725.1">
    <property type="nucleotide sequence ID" value="NZ_CP097263.1"/>
</dbReference>
<dbReference type="PRINTS" id="PR00080">
    <property type="entry name" value="SDRFAMILY"/>
</dbReference>
<evidence type="ECO:0000256" key="1">
    <source>
        <dbReference type="ARBA" id="ARBA00006484"/>
    </source>
</evidence>
<dbReference type="Gene3D" id="3.40.50.720">
    <property type="entry name" value="NAD(P)-binding Rossmann-like Domain"/>
    <property type="match status" value="1"/>
</dbReference>
<dbReference type="SUPFAM" id="SSF51735">
    <property type="entry name" value="NAD(P)-binding Rossmann-fold domains"/>
    <property type="match status" value="1"/>
</dbReference>
<name>A0ABV6MMF3_9PSEU</name>
<dbReference type="SMART" id="SM00822">
    <property type="entry name" value="PKS_KR"/>
    <property type="match status" value="1"/>
</dbReference>
<proteinExistence type="inferred from homology"/>
<dbReference type="PRINTS" id="PR00081">
    <property type="entry name" value="GDHRDH"/>
</dbReference>